<sequence length="541" mass="59508">MRRVWALVSILPQCLSAPTARPVLLAVSLPAANRTVNQHIVISVLSSDPASNPSPTLSSLPSNSIALELSNANYSLSLPENSTVSLHFHVPDTLINLTFTFPGRPLSFITMVEAVKLAIDEIATNVGLRPTESITHGFFRQRRDKLEINIHQYGAKQVTWSLLEQLLLGIQYFMSQLGTLCEMRFQIDVQSKGRVGHGSLWYTGLQSNDVVKRAVNETSEQLPMLSISKPALTNWNGSMLSHIPDERSIVFSYHFFGPTIPESTISMCLRLARQSIRTNVQLHPHDGLPDGLFQYRACGGDVSIGIKAYADNAISWLLLDQILHDISRDLIGAHHLLACEFEFEIYPFERPHGHGSLQYDPTTILPAIPSHIAASAVKRTFPQLRYANATLNSPPHARTSLPNPTHTWAVVLPVPGTPITLLVNSLGNPLPLWDVASTLSGARNEVLSAHGTYANLPINNGRFQYSHAGSSVWVRVVAKSEQIVTWQDLNDVLKGLFEFLCTGKKARSRWLLFEIFRDGRGIVGDGLVSGHRPGVGVSDAG</sequence>
<dbReference type="OrthoDB" id="5402051at2759"/>
<dbReference type="RefSeq" id="XP_037161330.1">
    <property type="nucleotide sequence ID" value="XM_037311624.1"/>
</dbReference>
<accession>A0A8H6FNW7</accession>
<feature type="signal peptide" evidence="1">
    <location>
        <begin position="1"/>
        <end position="16"/>
    </location>
</feature>
<reference evidence="2 3" key="1">
    <citation type="journal article" date="2020" name="Genomics">
        <title>Complete, high-quality genomes from long-read metagenomic sequencing of two wolf lichen thalli reveals enigmatic genome architecture.</title>
        <authorList>
            <person name="McKenzie S.K."/>
            <person name="Walston R.F."/>
            <person name="Allen J.L."/>
        </authorList>
    </citation>
    <scope>NUCLEOTIDE SEQUENCE [LARGE SCALE GENOMIC DNA]</scope>
    <source>
        <strain evidence="2">WasteWater2</strain>
    </source>
</reference>
<evidence type="ECO:0000313" key="2">
    <source>
        <dbReference type="EMBL" id="KAF6231899.1"/>
    </source>
</evidence>
<dbReference type="AlphaFoldDB" id="A0A8H6FNW7"/>
<dbReference type="Proteomes" id="UP000578531">
    <property type="component" value="Unassembled WGS sequence"/>
</dbReference>
<comment type="caution">
    <text evidence="2">The sequence shown here is derived from an EMBL/GenBank/DDBJ whole genome shotgun (WGS) entry which is preliminary data.</text>
</comment>
<organism evidence="2 3">
    <name type="scientific">Letharia columbiana</name>
    <dbReference type="NCBI Taxonomy" id="112416"/>
    <lineage>
        <taxon>Eukaryota</taxon>
        <taxon>Fungi</taxon>
        <taxon>Dikarya</taxon>
        <taxon>Ascomycota</taxon>
        <taxon>Pezizomycotina</taxon>
        <taxon>Lecanoromycetes</taxon>
        <taxon>OSLEUM clade</taxon>
        <taxon>Lecanoromycetidae</taxon>
        <taxon>Lecanorales</taxon>
        <taxon>Lecanorineae</taxon>
        <taxon>Parmeliaceae</taxon>
        <taxon>Letharia</taxon>
    </lineage>
</organism>
<gene>
    <name evidence="2" type="ORF">HO173_009736</name>
</gene>
<dbReference type="EMBL" id="JACCJC010000052">
    <property type="protein sequence ID" value="KAF6231899.1"/>
    <property type="molecule type" value="Genomic_DNA"/>
</dbReference>
<proteinExistence type="predicted"/>
<protein>
    <submittedName>
        <fullName evidence="2">Uncharacterized protein</fullName>
    </submittedName>
</protein>
<evidence type="ECO:0000256" key="1">
    <source>
        <dbReference type="SAM" id="SignalP"/>
    </source>
</evidence>
<dbReference type="GeneID" id="59291385"/>
<keyword evidence="3" id="KW-1185">Reference proteome</keyword>
<name>A0A8H6FNW7_9LECA</name>
<evidence type="ECO:0000313" key="3">
    <source>
        <dbReference type="Proteomes" id="UP000578531"/>
    </source>
</evidence>
<keyword evidence="1" id="KW-0732">Signal</keyword>
<feature type="chain" id="PRO_5034610269" evidence="1">
    <location>
        <begin position="17"/>
        <end position="541"/>
    </location>
</feature>